<feature type="compositionally biased region" description="Polar residues" evidence="1">
    <location>
        <begin position="216"/>
        <end position="229"/>
    </location>
</feature>
<organism evidence="2 3">
    <name type="scientific">Cercospora zeae-maydis SCOH1-5</name>
    <dbReference type="NCBI Taxonomy" id="717836"/>
    <lineage>
        <taxon>Eukaryota</taxon>
        <taxon>Fungi</taxon>
        <taxon>Dikarya</taxon>
        <taxon>Ascomycota</taxon>
        <taxon>Pezizomycotina</taxon>
        <taxon>Dothideomycetes</taxon>
        <taxon>Dothideomycetidae</taxon>
        <taxon>Mycosphaerellales</taxon>
        <taxon>Mycosphaerellaceae</taxon>
        <taxon>Cercospora</taxon>
    </lineage>
</organism>
<feature type="compositionally biased region" description="Basic and acidic residues" evidence="1">
    <location>
        <begin position="122"/>
        <end position="131"/>
    </location>
</feature>
<evidence type="ECO:0000313" key="3">
    <source>
        <dbReference type="Proteomes" id="UP000799539"/>
    </source>
</evidence>
<protein>
    <submittedName>
        <fullName evidence="2">Uncharacterized protein</fullName>
    </submittedName>
</protein>
<dbReference type="Proteomes" id="UP000799539">
    <property type="component" value="Unassembled WGS sequence"/>
</dbReference>
<feature type="region of interest" description="Disordered" evidence="1">
    <location>
        <begin position="203"/>
        <end position="385"/>
    </location>
</feature>
<name>A0A6A6FH40_9PEZI</name>
<feature type="compositionally biased region" description="Basic and acidic residues" evidence="1">
    <location>
        <begin position="45"/>
        <end position="59"/>
    </location>
</feature>
<dbReference type="OrthoDB" id="5327145at2759"/>
<feature type="compositionally biased region" description="Basic and acidic residues" evidence="1">
    <location>
        <begin position="203"/>
        <end position="213"/>
    </location>
</feature>
<feature type="region of interest" description="Disordered" evidence="1">
    <location>
        <begin position="76"/>
        <end position="156"/>
    </location>
</feature>
<feature type="compositionally biased region" description="Low complexity" evidence="1">
    <location>
        <begin position="318"/>
        <end position="328"/>
    </location>
</feature>
<reference evidence="2" key="1">
    <citation type="journal article" date="2020" name="Stud. Mycol.">
        <title>101 Dothideomycetes genomes: a test case for predicting lifestyles and emergence of pathogens.</title>
        <authorList>
            <person name="Haridas S."/>
            <person name="Albert R."/>
            <person name="Binder M."/>
            <person name="Bloem J."/>
            <person name="Labutti K."/>
            <person name="Salamov A."/>
            <person name="Andreopoulos B."/>
            <person name="Baker S."/>
            <person name="Barry K."/>
            <person name="Bills G."/>
            <person name="Bluhm B."/>
            <person name="Cannon C."/>
            <person name="Castanera R."/>
            <person name="Culley D."/>
            <person name="Daum C."/>
            <person name="Ezra D."/>
            <person name="Gonzalez J."/>
            <person name="Henrissat B."/>
            <person name="Kuo A."/>
            <person name="Liang C."/>
            <person name="Lipzen A."/>
            <person name="Lutzoni F."/>
            <person name="Magnuson J."/>
            <person name="Mondo S."/>
            <person name="Nolan M."/>
            <person name="Ohm R."/>
            <person name="Pangilinan J."/>
            <person name="Park H.-J."/>
            <person name="Ramirez L."/>
            <person name="Alfaro M."/>
            <person name="Sun H."/>
            <person name="Tritt A."/>
            <person name="Yoshinaga Y."/>
            <person name="Zwiers L.-H."/>
            <person name="Turgeon B."/>
            <person name="Goodwin S."/>
            <person name="Spatafora J."/>
            <person name="Crous P."/>
            <person name="Grigoriev I."/>
        </authorList>
    </citation>
    <scope>NUCLEOTIDE SEQUENCE</scope>
    <source>
        <strain evidence="2">SCOH1-5</strain>
    </source>
</reference>
<keyword evidence="3" id="KW-1185">Reference proteome</keyword>
<feature type="compositionally biased region" description="Low complexity" evidence="1">
    <location>
        <begin position="232"/>
        <end position="263"/>
    </location>
</feature>
<feature type="compositionally biased region" description="Polar residues" evidence="1">
    <location>
        <begin position="290"/>
        <end position="316"/>
    </location>
</feature>
<evidence type="ECO:0000256" key="1">
    <source>
        <dbReference type="SAM" id="MobiDB-lite"/>
    </source>
</evidence>
<dbReference type="AlphaFoldDB" id="A0A6A6FH40"/>
<feature type="compositionally biased region" description="Acidic residues" evidence="1">
    <location>
        <begin position="345"/>
        <end position="355"/>
    </location>
</feature>
<dbReference type="EMBL" id="ML992672">
    <property type="protein sequence ID" value="KAF2212742.1"/>
    <property type="molecule type" value="Genomic_DNA"/>
</dbReference>
<proteinExistence type="predicted"/>
<feature type="region of interest" description="Disordered" evidence="1">
    <location>
        <begin position="1"/>
        <end position="64"/>
    </location>
</feature>
<evidence type="ECO:0000313" key="2">
    <source>
        <dbReference type="EMBL" id="KAF2212742.1"/>
    </source>
</evidence>
<gene>
    <name evidence="2" type="ORF">CERZMDRAFT_84376</name>
</gene>
<accession>A0A6A6FH40</accession>
<sequence>MFATRNQDENAINAQQQVAAAKPLNQSVRGLAPKTPANKPAFKTPARDNKHDENAKLDFGKAGGKPAKVELNAFVTPANNRPRAPLGNKTTNAKALQTPALQVPSEDKPKATSPRLRRSKVKVHESLDTAHDVLNTDPEEREVEYMPPRGVPLNDDPDDILPHPMNLDLLKGENLTRGWWEEYSLRDIDDDFSDLEDKIKKAEVQRKKDEAKKVKQQASKPSTSRTVTGSVPRAAPSSLRARNAASALSTKPAARPAPVARARLTGPATSAARKPTPASGNPRFAAAKAASNSTIGYSRGRSVSTSTHPPLSSMHSRPQAPKQPAQPKSNTLDNLLKLSALELNTADEDEDEDEQAPFPANNALDALFGNEDEDEVFQLDPVQDL</sequence>